<reference evidence="4" key="2">
    <citation type="submission" date="2020-04" db="EMBL/GenBank/DDBJ databases">
        <authorList>
            <consortium name="NCBI Genome Project"/>
        </authorList>
    </citation>
    <scope>NUCLEOTIDE SEQUENCE</scope>
    <source>
        <strain evidence="4">CBS 304.34</strain>
    </source>
</reference>
<name>A0A6A6Y6M7_9PEZI</name>
<evidence type="ECO:0000256" key="1">
    <source>
        <dbReference type="SAM" id="Phobius"/>
    </source>
</evidence>
<keyword evidence="1" id="KW-1133">Transmembrane helix</keyword>
<reference evidence="2 4" key="1">
    <citation type="journal article" date="2020" name="Stud. Mycol.">
        <title>101 Dothideomycetes genomes: a test case for predicting lifestyles and emergence of pathogens.</title>
        <authorList>
            <person name="Haridas S."/>
            <person name="Albert R."/>
            <person name="Binder M."/>
            <person name="Bloem J."/>
            <person name="Labutti K."/>
            <person name="Salamov A."/>
            <person name="Andreopoulos B."/>
            <person name="Baker S."/>
            <person name="Barry K."/>
            <person name="Bills G."/>
            <person name="Bluhm B."/>
            <person name="Cannon C."/>
            <person name="Castanera R."/>
            <person name="Culley D."/>
            <person name="Daum C."/>
            <person name="Ezra D."/>
            <person name="Gonzalez J."/>
            <person name="Henrissat B."/>
            <person name="Kuo A."/>
            <person name="Liang C."/>
            <person name="Lipzen A."/>
            <person name="Lutzoni F."/>
            <person name="Magnuson J."/>
            <person name="Mondo S."/>
            <person name="Nolan M."/>
            <person name="Ohm R."/>
            <person name="Pangilinan J."/>
            <person name="Park H.-J."/>
            <person name="Ramirez L."/>
            <person name="Alfaro M."/>
            <person name="Sun H."/>
            <person name="Tritt A."/>
            <person name="Yoshinaga Y."/>
            <person name="Zwiers L.-H."/>
            <person name="Turgeon B."/>
            <person name="Goodwin S."/>
            <person name="Spatafora J."/>
            <person name="Crous P."/>
            <person name="Grigoriev I."/>
        </authorList>
    </citation>
    <scope>NUCLEOTIDE SEQUENCE</scope>
    <source>
        <strain evidence="2 4">CBS 304.34</strain>
    </source>
</reference>
<gene>
    <name evidence="2 4" type="ORF">BDZ99DRAFT_526588</name>
</gene>
<protein>
    <submittedName>
        <fullName evidence="2 4">Uncharacterized protein</fullName>
    </submittedName>
</protein>
<accession>A0A6A6Y6M7</accession>
<keyword evidence="1" id="KW-0472">Membrane</keyword>
<proteinExistence type="predicted"/>
<evidence type="ECO:0000313" key="3">
    <source>
        <dbReference type="Proteomes" id="UP000504636"/>
    </source>
</evidence>
<dbReference type="GeneID" id="54467041"/>
<keyword evidence="1" id="KW-0812">Transmembrane</keyword>
<sequence length="50" mass="5230">MYSIRPLGYQDTKKEVHALLTHRKTYTAVAAAAAAVAGTILLAMLSGIAA</sequence>
<evidence type="ECO:0000313" key="4">
    <source>
        <dbReference type="RefSeq" id="XP_033570638.1"/>
    </source>
</evidence>
<evidence type="ECO:0000313" key="2">
    <source>
        <dbReference type="EMBL" id="KAF2803674.1"/>
    </source>
</evidence>
<organism evidence="2">
    <name type="scientific">Mytilinidion resinicola</name>
    <dbReference type="NCBI Taxonomy" id="574789"/>
    <lineage>
        <taxon>Eukaryota</taxon>
        <taxon>Fungi</taxon>
        <taxon>Dikarya</taxon>
        <taxon>Ascomycota</taxon>
        <taxon>Pezizomycotina</taxon>
        <taxon>Dothideomycetes</taxon>
        <taxon>Pleosporomycetidae</taxon>
        <taxon>Mytilinidiales</taxon>
        <taxon>Mytilinidiaceae</taxon>
        <taxon>Mytilinidion</taxon>
    </lineage>
</organism>
<dbReference type="Proteomes" id="UP000504636">
    <property type="component" value="Unplaced"/>
</dbReference>
<keyword evidence="3" id="KW-1185">Reference proteome</keyword>
<dbReference type="RefSeq" id="XP_033570638.1">
    <property type="nucleotide sequence ID" value="XM_033726148.1"/>
</dbReference>
<feature type="transmembrane region" description="Helical" evidence="1">
    <location>
        <begin position="26"/>
        <end position="49"/>
    </location>
</feature>
<dbReference type="AlphaFoldDB" id="A0A6A6Y6M7"/>
<reference evidence="4" key="3">
    <citation type="submission" date="2025-04" db="UniProtKB">
        <authorList>
            <consortium name="RefSeq"/>
        </authorList>
    </citation>
    <scope>IDENTIFICATION</scope>
    <source>
        <strain evidence="4">CBS 304.34</strain>
    </source>
</reference>
<dbReference type="EMBL" id="MU003717">
    <property type="protein sequence ID" value="KAF2803674.1"/>
    <property type="molecule type" value="Genomic_DNA"/>
</dbReference>